<proteinExistence type="predicted"/>
<dbReference type="AlphaFoldDB" id="A0AAE9PS39"/>
<accession>A0AAE9PS39</accession>
<gene>
    <name evidence="1" type="ORF">MF626_05780</name>
</gene>
<name>A0AAE9PS39_PAEPO</name>
<protein>
    <submittedName>
        <fullName evidence="1">Uncharacterized protein</fullName>
    </submittedName>
</protein>
<evidence type="ECO:0000313" key="1">
    <source>
        <dbReference type="EMBL" id="UZP76498.1"/>
    </source>
</evidence>
<organism evidence="1">
    <name type="scientific">Paenibacillus polymyxa</name>
    <name type="common">Bacillus polymyxa</name>
    <dbReference type="NCBI Taxonomy" id="1406"/>
    <lineage>
        <taxon>Bacteria</taxon>
        <taxon>Bacillati</taxon>
        <taxon>Bacillota</taxon>
        <taxon>Bacilli</taxon>
        <taxon>Bacillales</taxon>
        <taxon>Paenibacillaceae</taxon>
        <taxon>Paenibacillus</taxon>
    </lineage>
</organism>
<dbReference type="EMBL" id="CP097770">
    <property type="protein sequence ID" value="UZP76498.1"/>
    <property type="molecule type" value="Genomic_DNA"/>
</dbReference>
<reference evidence="1" key="1">
    <citation type="submission" date="2022-11" db="EMBL/GenBank/DDBJ databases">
        <authorList>
            <person name="Vasilchenko N.G."/>
            <person name="Prazdnova E.V."/>
            <person name="Gorovtsov A.V."/>
            <person name="Chistyakov V.A."/>
            <person name="Pak M.L."/>
        </authorList>
    </citation>
    <scope>NUCLEOTIDE SEQUENCE</scope>
    <source>
        <strain evidence="1">R 4.5</strain>
    </source>
</reference>
<sequence>MTKSTLCMHPCSRIRAAGALHAQHSFLKWGDFMDPAVSSGAVHLNLKKR</sequence>